<dbReference type="InterPro" id="IPR004358">
    <property type="entry name" value="Sig_transdc_His_kin-like_C"/>
</dbReference>
<dbReference type="PANTHER" id="PTHR45436">
    <property type="entry name" value="SENSOR HISTIDINE KINASE YKOH"/>
    <property type="match status" value="1"/>
</dbReference>
<gene>
    <name evidence="14" type="ORF">ABEG18_18680</name>
</gene>
<dbReference type="Gene3D" id="3.30.565.10">
    <property type="entry name" value="Histidine kinase-like ATPase, C-terminal domain"/>
    <property type="match status" value="1"/>
</dbReference>
<evidence type="ECO:0000256" key="3">
    <source>
        <dbReference type="ARBA" id="ARBA00012438"/>
    </source>
</evidence>
<evidence type="ECO:0000256" key="9">
    <source>
        <dbReference type="ARBA" id="ARBA00023012"/>
    </source>
</evidence>
<dbReference type="InterPro" id="IPR003661">
    <property type="entry name" value="HisK_dim/P_dom"/>
</dbReference>
<dbReference type="GO" id="GO:0000155">
    <property type="term" value="F:phosphorelay sensor kinase activity"/>
    <property type="evidence" value="ECO:0007669"/>
    <property type="project" value="InterPro"/>
</dbReference>
<comment type="subcellular location">
    <subcellularLocation>
        <location evidence="2">Membrane</location>
    </subcellularLocation>
</comment>
<dbReference type="AlphaFoldDB" id="A0AAU7JBF9"/>
<evidence type="ECO:0000256" key="11">
    <source>
        <dbReference type="SAM" id="Phobius"/>
    </source>
</evidence>
<dbReference type="RefSeq" id="WP_406854559.1">
    <property type="nucleotide sequence ID" value="NZ_CP157484.1"/>
</dbReference>
<evidence type="ECO:0000256" key="8">
    <source>
        <dbReference type="ARBA" id="ARBA00022989"/>
    </source>
</evidence>
<dbReference type="PROSITE" id="PS50109">
    <property type="entry name" value="HIS_KIN"/>
    <property type="match status" value="1"/>
</dbReference>
<dbReference type="SMART" id="SM00387">
    <property type="entry name" value="HATPase_c"/>
    <property type="match status" value="1"/>
</dbReference>
<sequence>MRLAPTTPSGFSLGRRLLVAAGVALAAATVALVAISAIYSRQAADAAFDRLLAASALSIAGAVQVEEGRVAVEVPFAALAMLGFAAEDRIFYEVLDPEGKPVTGYSDLGEGLAPARAADPVFQNLSFRGDEIRVVTVGRLISLADHAGWVTVRVGETRDARALLSAELTRRAVWPLLALAGVALLLVHLGVRRALRPLRAIEKELRARAPNDLQPLRAPAPHEVDELVTALNDFMARLGNVFGRLSSLLADAAHQVRTPLASLRAQAEIALDETDPARLRDRLGRIHANAVQASQLVGQILMDATIIHRLESRENAPVPVAGVVEDALKSLDPAAMARIRTRMDPAAAQALVAGDRVALREMLKNLVENALLHAPEGPIDVTLEQSRPDRVALTVQDRGPGIPDDEKQAVLQRFRRGRAARDGTGSGLGLSIVDSVARGHGGALTLADRPGGGLVASVDLAAEPAPHRPALLASLLAAAGALALAALATPGPARAADPVVTRFEAAAPSGRTLVIAGATDRAQFAPVIRDFQEARPDVAVAYVDLDTSDLQDRFLAGSIQPPPDLLISSAIDLQVKLANDGLALAHDSAFTRALPPWARWRNEVFGFTFEPAVIVANPDLVPEPPRSRSALAQLLDRDADRFRGKVATYDIVRSGVGHLLAAQDAQVSSVFWRLASAMGGAGAQLVCCSGEMIDKVERGELALAYNVLGSYAFARRAAGARISVAMPSDYTLVLSRVMLIPRSAPSPDLARAFVDHVLSPRGQAVVAGKAGLGAILGEGPGTAAEIAREAKGPLQPITIGPWLLAFLDQQRRARFLQSWLQIVSPN</sequence>
<feature type="domain" description="HAMP" evidence="13">
    <location>
        <begin position="192"/>
        <end position="243"/>
    </location>
</feature>
<keyword evidence="9" id="KW-0902">Two-component regulatory system</keyword>
<dbReference type="Pfam" id="PF13531">
    <property type="entry name" value="SBP_bac_11"/>
    <property type="match status" value="1"/>
</dbReference>
<dbReference type="CDD" id="cd00082">
    <property type="entry name" value="HisKA"/>
    <property type="match status" value="1"/>
</dbReference>
<dbReference type="SUPFAM" id="SSF47384">
    <property type="entry name" value="Homodimeric domain of signal transducing histidine kinase"/>
    <property type="match status" value="1"/>
</dbReference>
<keyword evidence="10 11" id="KW-0472">Membrane</keyword>
<dbReference type="Pfam" id="PF08521">
    <property type="entry name" value="2CSK_N"/>
    <property type="match status" value="1"/>
</dbReference>
<evidence type="ECO:0000256" key="1">
    <source>
        <dbReference type="ARBA" id="ARBA00000085"/>
    </source>
</evidence>
<dbReference type="PRINTS" id="PR00344">
    <property type="entry name" value="BCTRLSENSOR"/>
</dbReference>
<dbReference type="InterPro" id="IPR036890">
    <property type="entry name" value="HATPase_C_sf"/>
</dbReference>
<dbReference type="Gene3D" id="3.40.190.10">
    <property type="entry name" value="Periplasmic binding protein-like II"/>
    <property type="match status" value="2"/>
</dbReference>
<keyword evidence="4" id="KW-0597">Phosphoprotein</keyword>
<reference evidence="14" key="1">
    <citation type="submission" date="2024-05" db="EMBL/GenBank/DDBJ databases">
        <authorList>
            <person name="Kim S."/>
            <person name="Heo J."/>
            <person name="Choi H."/>
            <person name="Choi Y."/>
            <person name="Kwon S.-W."/>
            <person name="Kim Y."/>
        </authorList>
    </citation>
    <scope>NUCLEOTIDE SEQUENCE</scope>
    <source>
        <strain evidence="14">KACC 23698</strain>
    </source>
</reference>
<evidence type="ECO:0000256" key="6">
    <source>
        <dbReference type="ARBA" id="ARBA00022692"/>
    </source>
</evidence>
<name>A0AAU7JBF9_9HYPH</name>
<dbReference type="InterPro" id="IPR036097">
    <property type="entry name" value="HisK_dim/P_sf"/>
</dbReference>
<dbReference type="InterPro" id="IPR005467">
    <property type="entry name" value="His_kinase_dom"/>
</dbReference>
<evidence type="ECO:0000313" key="14">
    <source>
        <dbReference type="EMBL" id="XBO37732.1"/>
    </source>
</evidence>
<dbReference type="Gene3D" id="1.10.287.130">
    <property type="match status" value="1"/>
</dbReference>
<dbReference type="Pfam" id="PF00512">
    <property type="entry name" value="HisKA"/>
    <property type="match status" value="1"/>
</dbReference>
<dbReference type="InterPro" id="IPR003660">
    <property type="entry name" value="HAMP_dom"/>
</dbReference>
<protein>
    <recommendedName>
        <fullName evidence="3">histidine kinase</fullName>
        <ecNumber evidence="3">2.7.13.3</ecNumber>
    </recommendedName>
</protein>
<dbReference type="CDD" id="cd00075">
    <property type="entry name" value="HATPase"/>
    <property type="match status" value="1"/>
</dbReference>
<evidence type="ECO:0000256" key="2">
    <source>
        <dbReference type="ARBA" id="ARBA00004370"/>
    </source>
</evidence>
<accession>A0AAU7JBF9</accession>
<evidence type="ECO:0000259" key="12">
    <source>
        <dbReference type="PROSITE" id="PS50109"/>
    </source>
</evidence>
<feature type="transmembrane region" description="Helical" evidence="11">
    <location>
        <begin position="172"/>
        <end position="191"/>
    </location>
</feature>
<evidence type="ECO:0000256" key="5">
    <source>
        <dbReference type="ARBA" id="ARBA00022679"/>
    </source>
</evidence>
<evidence type="ECO:0000256" key="10">
    <source>
        <dbReference type="ARBA" id="ARBA00023136"/>
    </source>
</evidence>
<dbReference type="InterPro" id="IPR050428">
    <property type="entry name" value="TCS_sensor_his_kinase"/>
</dbReference>
<dbReference type="EMBL" id="CP157484">
    <property type="protein sequence ID" value="XBO37732.1"/>
    <property type="molecule type" value="Genomic_DNA"/>
</dbReference>
<keyword evidence="5" id="KW-0808">Transferase</keyword>
<dbReference type="SUPFAM" id="SSF53850">
    <property type="entry name" value="Periplasmic binding protein-like II"/>
    <property type="match status" value="1"/>
</dbReference>
<keyword evidence="7" id="KW-0418">Kinase</keyword>
<organism evidence="14">
    <name type="scientific">Alsobacter sp. KACC 23698</name>
    <dbReference type="NCBI Taxonomy" id="3149229"/>
    <lineage>
        <taxon>Bacteria</taxon>
        <taxon>Pseudomonadati</taxon>
        <taxon>Pseudomonadota</taxon>
        <taxon>Alphaproteobacteria</taxon>
        <taxon>Hyphomicrobiales</taxon>
        <taxon>Alsobacteraceae</taxon>
        <taxon>Alsobacter</taxon>
    </lineage>
</organism>
<evidence type="ECO:0000256" key="4">
    <source>
        <dbReference type="ARBA" id="ARBA00022553"/>
    </source>
</evidence>
<keyword evidence="8 11" id="KW-1133">Transmembrane helix</keyword>
<dbReference type="Pfam" id="PF02518">
    <property type="entry name" value="HATPase_c"/>
    <property type="match status" value="1"/>
</dbReference>
<dbReference type="InterPro" id="IPR013727">
    <property type="entry name" value="2CSK_N"/>
</dbReference>
<dbReference type="GO" id="GO:0005886">
    <property type="term" value="C:plasma membrane"/>
    <property type="evidence" value="ECO:0007669"/>
    <property type="project" value="TreeGrafter"/>
</dbReference>
<evidence type="ECO:0000256" key="7">
    <source>
        <dbReference type="ARBA" id="ARBA00022777"/>
    </source>
</evidence>
<keyword evidence="6 11" id="KW-0812">Transmembrane</keyword>
<dbReference type="SUPFAM" id="SSF55874">
    <property type="entry name" value="ATPase domain of HSP90 chaperone/DNA topoisomerase II/histidine kinase"/>
    <property type="match status" value="1"/>
</dbReference>
<feature type="domain" description="Histidine kinase" evidence="12">
    <location>
        <begin position="251"/>
        <end position="464"/>
    </location>
</feature>
<dbReference type="EC" id="2.7.13.3" evidence="3"/>
<proteinExistence type="predicted"/>
<dbReference type="PROSITE" id="PS50885">
    <property type="entry name" value="HAMP"/>
    <property type="match status" value="1"/>
</dbReference>
<evidence type="ECO:0000259" key="13">
    <source>
        <dbReference type="PROSITE" id="PS50885"/>
    </source>
</evidence>
<comment type="catalytic activity">
    <reaction evidence="1">
        <text>ATP + protein L-histidine = ADP + protein N-phospho-L-histidine.</text>
        <dbReference type="EC" id="2.7.13.3"/>
    </reaction>
</comment>
<dbReference type="InterPro" id="IPR003594">
    <property type="entry name" value="HATPase_dom"/>
</dbReference>
<dbReference type="PANTHER" id="PTHR45436:SF1">
    <property type="entry name" value="SENSOR PROTEIN QSEC"/>
    <property type="match status" value="1"/>
</dbReference>
<dbReference type="SMART" id="SM00388">
    <property type="entry name" value="HisKA"/>
    <property type="match status" value="1"/>
</dbReference>